<protein>
    <submittedName>
        <fullName evidence="2">DNA integrity scanning protein DisA nucleotide-binding domain protein</fullName>
    </submittedName>
</protein>
<dbReference type="Pfam" id="PF21750">
    <property type="entry name" value="DACNH"/>
    <property type="match status" value="1"/>
</dbReference>
<dbReference type="InterPro" id="IPR036888">
    <property type="entry name" value="DNA_integrity_DisA_N_sf"/>
</dbReference>
<reference evidence="2 3" key="1">
    <citation type="submission" date="2020-05" db="EMBL/GenBank/DDBJ databases">
        <title>Complete genome of Desulfobulbus oligotrophicus.</title>
        <authorList>
            <person name="Podar M."/>
        </authorList>
    </citation>
    <scope>NUCLEOTIDE SEQUENCE [LARGE SCALE GENOMIC DNA]</scope>
    <source>
        <strain evidence="2 3">Prop6</strain>
    </source>
</reference>
<dbReference type="InterPro" id="IPR048555">
    <property type="entry name" value="DACNH"/>
</dbReference>
<feature type="domain" description="DAC" evidence="1">
    <location>
        <begin position="313"/>
        <end position="463"/>
    </location>
</feature>
<dbReference type="Proteomes" id="UP000596092">
    <property type="component" value="Chromosome"/>
</dbReference>
<name>A0A7T5VD17_9BACT</name>
<evidence type="ECO:0000259" key="1">
    <source>
        <dbReference type="PROSITE" id="PS51794"/>
    </source>
</evidence>
<dbReference type="PROSITE" id="PS51794">
    <property type="entry name" value="DAC"/>
    <property type="match status" value="1"/>
</dbReference>
<proteinExistence type="predicted"/>
<dbReference type="AlphaFoldDB" id="A0A7T5VD17"/>
<sequence length="483" mass="54632">MPLSTLQHHSSFVRRCVSDILNGLSDGLTHFSGVSRAALIFALSPESPMMICDPQNLLKGHEPIFKSLYIDNQRWRINEKLQYCRSRFAEILPVKDPGLAGLLSNGGHSRAVFFQQWFTEHHPDMCSIGPTECWLEHAVWRLSHDLANDAELYTGISGYFLKEYATHAVRDYIIDQMNMQLGWDSLMRVYPILDAVLMISGTQEEGSWPEGKLLFVDSSMHDQLHFLVRFQKQSQPRLVNFKHVRKLLLTVERSTRHLVSDGRAILGICDSTLPAFSLCADFQGRRGFFRVNRAKVCSFADGRFTSTTYQGKLVQLEEVLLETNLERADSFFMFKIVASLVHHAQRQKHGCTIVIDLNEQPIEISGQNLVPPLDLRKPLILKLARSLVKVDGALHIGADMHLHGFACLLDGRSFAGEDLARGARYNSALRFTAEHPNIIIVVVSSDRPVSIIHQGMDVQGVCTWHQQGGCFYRIDHLDTWVGI</sequence>
<organism evidence="2 3">
    <name type="scientific">Desulfobulbus oligotrophicus</name>
    <dbReference type="NCBI Taxonomy" id="1909699"/>
    <lineage>
        <taxon>Bacteria</taxon>
        <taxon>Pseudomonadati</taxon>
        <taxon>Thermodesulfobacteriota</taxon>
        <taxon>Desulfobulbia</taxon>
        <taxon>Desulfobulbales</taxon>
        <taxon>Desulfobulbaceae</taxon>
        <taxon>Desulfobulbus</taxon>
    </lineage>
</organism>
<gene>
    <name evidence="2" type="ORF">HP555_06355</name>
</gene>
<dbReference type="Gene3D" id="3.40.1700.10">
    <property type="entry name" value="DNA integrity scanning protein, DisA, N-terminal domain"/>
    <property type="match status" value="1"/>
</dbReference>
<dbReference type="KEGG" id="dog:HP555_06355"/>
<dbReference type="Pfam" id="PF02457">
    <property type="entry name" value="DAC"/>
    <property type="match status" value="1"/>
</dbReference>
<evidence type="ECO:0000313" key="3">
    <source>
        <dbReference type="Proteomes" id="UP000596092"/>
    </source>
</evidence>
<keyword evidence="3" id="KW-1185">Reference proteome</keyword>
<dbReference type="InterPro" id="IPR048552">
    <property type="entry name" value="DACND"/>
</dbReference>
<dbReference type="Pfam" id="PF21749">
    <property type="entry name" value="DACND"/>
    <property type="match status" value="1"/>
</dbReference>
<dbReference type="InterPro" id="IPR003390">
    <property type="entry name" value="DNA_integrity_scan_DisA_N"/>
</dbReference>
<dbReference type="RefSeq" id="WP_199264335.1">
    <property type="nucleotide sequence ID" value="NZ_CP054140.1"/>
</dbReference>
<dbReference type="SUPFAM" id="SSF143597">
    <property type="entry name" value="YojJ-like"/>
    <property type="match status" value="1"/>
</dbReference>
<evidence type="ECO:0000313" key="2">
    <source>
        <dbReference type="EMBL" id="QQG65514.1"/>
    </source>
</evidence>
<accession>A0A7T5VD17</accession>
<dbReference type="EMBL" id="CP054140">
    <property type="protein sequence ID" value="QQG65514.1"/>
    <property type="molecule type" value="Genomic_DNA"/>
</dbReference>